<keyword evidence="5" id="KW-0812">Transmembrane</keyword>
<keyword evidence="2" id="KW-0378">Hydrolase</keyword>
<dbReference type="PANTHER" id="PTHR30231">
    <property type="entry name" value="DNA POLYMERASE III SUBUNIT EPSILON"/>
    <property type="match status" value="1"/>
</dbReference>
<evidence type="ECO:0000313" key="8">
    <source>
        <dbReference type="Proteomes" id="UP000321839"/>
    </source>
</evidence>
<dbReference type="NCBIfam" id="TIGR00573">
    <property type="entry name" value="dnaq"/>
    <property type="match status" value="1"/>
</dbReference>
<feature type="domain" description="Exonuclease" evidence="6">
    <location>
        <begin position="168"/>
        <end position="335"/>
    </location>
</feature>
<dbReference type="GO" id="GO:0003887">
    <property type="term" value="F:DNA-directed DNA polymerase activity"/>
    <property type="evidence" value="ECO:0007669"/>
    <property type="project" value="InterPro"/>
</dbReference>
<comment type="caution">
    <text evidence="7">The sequence shown here is derived from an EMBL/GenBank/DDBJ whole genome shotgun (WGS) entry which is preliminary data.</text>
</comment>
<evidence type="ECO:0000256" key="3">
    <source>
        <dbReference type="ARBA" id="ARBA00022839"/>
    </source>
</evidence>
<evidence type="ECO:0000256" key="2">
    <source>
        <dbReference type="ARBA" id="ARBA00022801"/>
    </source>
</evidence>
<dbReference type="EMBL" id="BKAW01000009">
    <property type="protein sequence ID" value="GEQ03600.1"/>
    <property type="molecule type" value="Genomic_DNA"/>
</dbReference>
<dbReference type="SUPFAM" id="SSF53098">
    <property type="entry name" value="Ribonuclease H-like"/>
    <property type="match status" value="1"/>
</dbReference>
<dbReference type="GO" id="GO:0045004">
    <property type="term" value="P:DNA replication proofreading"/>
    <property type="evidence" value="ECO:0007669"/>
    <property type="project" value="TreeGrafter"/>
</dbReference>
<dbReference type="Pfam" id="PF00929">
    <property type="entry name" value="RNase_T"/>
    <property type="match status" value="1"/>
</dbReference>
<gene>
    <name evidence="7" type="ORF">SCO02_20410</name>
</gene>
<protein>
    <recommendedName>
        <fullName evidence="6">Exonuclease domain-containing protein</fullName>
    </recommendedName>
</protein>
<organism evidence="7 8">
    <name type="scientific">Staphylococcus ureilyticus</name>
    <name type="common">Staphylococcus cohnii subsp. urealyticus</name>
    <dbReference type="NCBI Taxonomy" id="94138"/>
    <lineage>
        <taxon>Bacteria</taxon>
        <taxon>Bacillati</taxon>
        <taxon>Bacillota</taxon>
        <taxon>Bacilli</taxon>
        <taxon>Bacillales</taxon>
        <taxon>Staphylococcaceae</taxon>
        <taxon>Staphylococcus</taxon>
        <taxon>Staphylococcus cohnii species complex</taxon>
    </lineage>
</organism>
<dbReference type="SMART" id="SM00479">
    <property type="entry name" value="EXOIII"/>
    <property type="match status" value="1"/>
</dbReference>
<evidence type="ECO:0000259" key="6">
    <source>
        <dbReference type="SMART" id="SM00479"/>
    </source>
</evidence>
<dbReference type="CDD" id="cd06127">
    <property type="entry name" value="DEDDh"/>
    <property type="match status" value="1"/>
</dbReference>
<dbReference type="AlphaFoldDB" id="A0AB34AJN0"/>
<dbReference type="InterPro" id="IPR012337">
    <property type="entry name" value="RNaseH-like_sf"/>
</dbReference>
<name>A0AB34AJN0_STAUR</name>
<feature type="compositionally biased region" description="Polar residues" evidence="4">
    <location>
        <begin position="97"/>
        <end position="107"/>
    </location>
</feature>
<evidence type="ECO:0000256" key="4">
    <source>
        <dbReference type="SAM" id="MobiDB-lite"/>
    </source>
</evidence>
<keyword evidence="1" id="KW-0540">Nuclease</keyword>
<evidence type="ECO:0000256" key="5">
    <source>
        <dbReference type="SAM" id="Phobius"/>
    </source>
</evidence>
<feature type="transmembrane region" description="Helical" evidence="5">
    <location>
        <begin position="5"/>
        <end position="26"/>
    </location>
</feature>
<keyword evidence="8" id="KW-1185">Reference proteome</keyword>
<reference evidence="7 8" key="1">
    <citation type="submission" date="2019-07" db="EMBL/GenBank/DDBJ databases">
        <title>Whole genome shotgun sequence of Staphylococcus cohnii subsp. urealyticus NBRC 109766.</title>
        <authorList>
            <person name="Hosoyama A."/>
            <person name="Uohara A."/>
            <person name="Ohji S."/>
            <person name="Ichikawa N."/>
        </authorList>
    </citation>
    <scope>NUCLEOTIDE SEQUENCE [LARGE SCALE GENOMIC DNA]</scope>
    <source>
        <strain evidence="7 8">NBRC 109766</strain>
    </source>
</reference>
<accession>A0AB34AJN0</accession>
<dbReference type="GO" id="GO:0005829">
    <property type="term" value="C:cytosol"/>
    <property type="evidence" value="ECO:0007669"/>
    <property type="project" value="TreeGrafter"/>
</dbReference>
<dbReference type="GO" id="GO:0008408">
    <property type="term" value="F:3'-5' exonuclease activity"/>
    <property type="evidence" value="ECO:0007669"/>
    <property type="project" value="TreeGrafter"/>
</dbReference>
<dbReference type="InterPro" id="IPR006054">
    <property type="entry name" value="DnaQ"/>
</dbReference>
<dbReference type="FunFam" id="3.30.420.10:FF:000045">
    <property type="entry name" value="3'-5' exonuclease DinG"/>
    <property type="match status" value="1"/>
</dbReference>
<evidence type="ECO:0000256" key="1">
    <source>
        <dbReference type="ARBA" id="ARBA00022722"/>
    </source>
</evidence>
<dbReference type="PANTHER" id="PTHR30231:SF41">
    <property type="entry name" value="DNA POLYMERASE III SUBUNIT EPSILON"/>
    <property type="match status" value="1"/>
</dbReference>
<dbReference type="GO" id="GO:0003677">
    <property type="term" value="F:DNA binding"/>
    <property type="evidence" value="ECO:0007669"/>
    <property type="project" value="InterPro"/>
</dbReference>
<keyword evidence="5" id="KW-1133">Transmembrane helix</keyword>
<feature type="compositionally biased region" description="Polar residues" evidence="4">
    <location>
        <begin position="67"/>
        <end position="85"/>
    </location>
</feature>
<dbReference type="InterPro" id="IPR036397">
    <property type="entry name" value="RNaseH_sf"/>
</dbReference>
<evidence type="ECO:0000313" key="7">
    <source>
        <dbReference type="EMBL" id="GEQ03600.1"/>
    </source>
</evidence>
<dbReference type="InterPro" id="IPR013520">
    <property type="entry name" value="Ribonucl_H"/>
</dbReference>
<keyword evidence="5" id="KW-0472">Membrane</keyword>
<keyword evidence="3" id="KW-0269">Exonuclease</keyword>
<feature type="transmembrane region" description="Helical" evidence="5">
    <location>
        <begin position="32"/>
        <end position="51"/>
    </location>
</feature>
<dbReference type="Gene3D" id="3.30.420.10">
    <property type="entry name" value="Ribonuclease H-like superfamily/Ribonuclease H"/>
    <property type="match status" value="1"/>
</dbReference>
<dbReference type="RefSeq" id="WP_073345233.1">
    <property type="nucleotide sequence ID" value="NZ_BKAW01000009.1"/>
</dbReference>
<sequence length="335" mass="38668">MKKIIYLIIGVLFLFLVLGGVLVVIEDKPKDAWIDVLMIIVFSTLSILCFLRSYRLHKMHSITKTKNNASDNTISTNNKHSNASNYKKKQQNHENFHSNLPSTNVTKSEFDTKPKFKLKNSKYSKLTKIKPTIHSEALADKNISNESEQLTSKLLDFNYTKARTLTDSFVVLDFETTGLKYDDNEIIQYGIAEFKGGKLIKEKSQFFKPSKPISKRITKITGITNEFLEDKPSLNKELLEELHAYIANKTIVAHNASFDMRFLLYNFYKYNIDHNKFRVIDTLKFSRKYINETPNHKLVTLKEHFNLDDGVSHDALNDCRATGNLMLLLNERSNI</sequence>
<dbReference type="Proteomes" id="UP000321839">
    <property type="component" value="Unassembled WGS sequence"/>
</dbReference>
<proteinExistence type="predicted"/>
<feature type="region of interest" description="Disordered" evidence="4">
    <location>
        <begin position="67"/>
        <end position="108"/>
    </location>
</feature>